<feature type="domain" description="BioF2-like acetyltransferase" evidence="1">
    <location>
        <begin position="191"/>
        <end position="329"/>
    </location>
</feature>
<proteinExistence type="predicted"/>
<dbReference type="SUPFAM" id="SSF55729">
    <property type="entry name" value="Acyl-CoA N-acyltransferases (Nat)"/>
    <property type="match status" value="1"/>
</dbReference>
<gene>
    <name evidence="2" type="ORF">M2319_002906</name>
</gene>
<dbReference type="InterPro" id="IPR038740">
    <property type="entry name" value="BioF2-like_GNAT_dom"/>
</dbReference>
<sequence length="392" mass="41766">MDCIPDRPILGDSAPGPQPFACETVPVAAAAADRAAWHELADRAAEPNPFFRPEFLLPAIAALQPKGIAVRRVWDRTGRLLGLAPVVRGSLGFGVFGASSSVWTHPYAPLGTPLIDRDAVDAAVAALLAPGSGGALAFPELSLDGPVGTALRRHAPVLGAVPVSLNVHRRALLESPLSAEAYRQTVLSPCRRRNERRFLRRLARHGVVTFTTATEPGAVASAFADFLRLEAAGWKGDRGTALACDARITTFAQEAIAGLAEIGGVRIDAYRIDGRPVGIVVSLVDGGDVFTWKMAHDMAFAAQSPGFLALLGLTEAVLDDVYVNRIDSLADAGHPIVDHIWHERRTIGTLLVPAGASRTRFRLAAAEADAYQRSRTLAKRLAGTVRDRLKRG</sequence>
<keyword evidence="3" id="KW-1185">Reference proteome</keyword>
<evidence type="ECO:0000259" key="1">
    <source>
        <dbReference type="Pfam" id="PF13480"/>
    </source>
</evidence>
<dbReference type="RefSeq" id="WP_264602179.1">
    <property type="nucleotide sequence ID" value="NZ_JAOQNS010000008.1"/>
</dbReference>
<organism evidence="2 3">
    <name type="scientific">Rhodobium gokarnense</name>
    <dbReference type="NCBI Taxonomy" id="364296"/>
    <lineage>
        <taxon>Bacteria</taxon>
        <taxon>Pseudomonadati</taxon>
        <taxon>Pseudomonadota</taxon>
        <taxon>Alphaproteobacteria</taxon>
        <taxon>Hyphomicrobiales</taxon>
        <taxon>Rhodobiaceae</taxon>
        <taxon>Rhodobium</taxon>
    </lineage>
</organism>
<accession>A0ABT3HDT8</accession>
<dbReference type="InterPro" id="IPR016181">
    <property type="entry name" value="Acyl_CoA_acyltransferase"/>
</dbReference>
<reference evidence="3" key="1">
    <citation type="submission" date="2023-07" db="EMBL/GenBank/DDBJ databases">
        <title>Genome sequencing of Purple Non-Sulfur Bacteria from various extreme environments.</title>
        <authorList>
            <person name="Mayer M."/>
        </authorList>
    </citation>
    <scope>NUCLEOTIDE SEQUENCE [LARGE SCALE GENOMIC DNA]</scope>
    <source>
        <strain evidence="3">DSM 17935</strain>
    </source>
</reference>
<dbReference type="Pfam" id="PF13480">
    <property type="entry name" value="Acetyltransf_6"/>
    <property type="match status" value="1"/>
</dbReference>
<comment type="caution">
    <text evidence="2">The sequence shown here is derived from an EMBL/GenBank/DDBJ whole genome shotgun (WGS) entry which is preliminary data.</text>
</comment>
<dbReference type="Proteomes" id="UP001209755">
    <property type="component" value="Unassembled WGS sequence"/>
</dbReference>
<evidence type="ECO:0000313" key="2">
    <source>
        <dbReference type="EMBL" id="MCW2308560.1"/>
    </source>
</evidence>
<evidence type="ECO:0000313" key="3">
    <source>
        <dbReference type="Proteomes" id="UP001209755"/>
    </source>
</evidence>
<name>A0ABT3HDT8_9HYPH</name>
<dbReference type="EMBL" id="JAOQNS010000008">
    <property type="protein sequence ID" value="MCW2308560.1"/>
    <property type="molecule type" value="Genomic_DNA"/>
</dbReference>
<protein>
    <submittedName>
        <fullName evidence="2">CelD/BcsL family acetyltransferase involved in cellulose biosynthesis</fullName>
    </submittedName>
</protein>